<protein>
    <recommendedName>
        <fullName evidence="3">SGNH/GDSL hydrolase family protein</fullName>
    </recommendedName>
</protein>
<keyword evidence="2" id="KW-1185">Reference proteome</keyword>
<dbReference type="SUPFAM" id="SSF52266">
    <property type="entry name" value="SGNH hydrolase"/>
    <property type="match status" value="1"/>
</dbReference>
<dbReference type="RefSeq" id="WP_275710964.1">
    <property type="nucleotide sequence ID" value="NZ_JANCMW010000427.1"/>
</dbReference>
<comment type="caution">
    <text evidence="1">The sequence shown here is derived from an EMBL/GenBank/DDBJ whole genome shotgun (WGS) entry which is preliminary data.</text>
</comment>
<dbReference type="EMBL" id="JANCMW010000427">
    <property type="protein sequence ID" value="MDF0753093.1"/>
    <property type="molecule type" value="Genomic_DNA"/>
</dbReference>
<name>A0ABT5YHC6_9GAMM</name>
<dbReference type="Proteomes" id="UP001143391">
    <property type="component" value="Unassembled WGS sequence"/>
</dbReference>
<dbReference type="Gene3D" id="3.40.50.1110">
    <property type="entry name" value="SGNH hydrolase"/>
    <property type="match status" value="1"/>
</dbReference>
<evidence type="ECO:0000313" key="2">
    <source>
        <dbReference type="Proteomes" id="UP001143391"/>
    </source>
</evidence>
<dbReference type="InterPro" id="IPR036514">
    <property type="entry name" value="SGNH_hydro_sf"/>
</dbReference>
<feature type="non-terminal residue" evidence="1">
    <location>
        <position position="1"/>
    </location>
</feature>
<sequence>SAGTYPDWVTFFSKGQAVRAAVVSHPGWRADQLADVIDTDLATIVASGARRLILDVGTNDALQGTSPTAFGNALREIL</sequence>
<evidence type="ECO:0000313" key="1">
    <source>
        <dbReference type="EMBL" id="MDF0753093.1"/>
    </source>
</evidence>
<gene>
    <name evidence="1" type="ORF">NLU14_22960</name>
</gene>
<proteinExistence type="predicted"/>
<reference evidence="1" key="1">
    <citation type="submission" date="2022-07" db="EMBL/GenBank/DDBJ databases">
        <title>Marinobacter iranensis a new bacterium isolate from a hipersaline lake in Iran.</title>
        <authorList>
            <person name="Mohammad A.M.A."/>
            <person name="Cristina S.-P."/>
            <person name="Antonio V."/>
        </authorList>
    </citation>
    <scope>NUCLEOTIDE SEQUENCE</scope>
    <source>
        <strain evidence="1">71-i</strain>
    </source>
</reference>
<evidence type="ECO:0008006" key="3">
    <source>
        <dbReference type="Google" id="ProtNLM"/>
    </source>
</evidence>
<organism evidence="1 2">
    <name type="scientific">Marinobacter iranensis</name>
    <dbReference type="NCBI Taxonomy" id="2962607"/>
    <lineage>
        <taxon>Bacteria</taxon>
        <taxon>Pseudomonadati</taxon>
        <taxon>Pseudomonadota</taxon>
        <taxon>Gammaproteobacteria</taxon>
        <taxon>Pseudomonadales</taxon>
        <taxon>Marinobacteraceae</taxon>
        <taxon>Marinobacter</taxon>
    </lineage>
</organism>
<feature type="non-terminal residue" evidence="1">
    <location>
        <position position="78"/>
    </location>
</feature>
<accession>A0ABT5YHC6</accession>